<evidence type="ECO:0000313" key="3">
    <source>
        <dbReference type="Proteomes" id="UP000076586"/>
    </source>
</evidence>
<accession>A0A170YLI2</accession>
<dbReference type="EMBL" id="BDCR01000001">
    <property type="protein sequence ID" value="GAT61894.1"/>
    <property type="molecule type" value="Genomic_DNA"/>
</dbReference>
<dbReference type="STRING" id="681398.PJIAN_1481"/>
<dbReference type="RefSeq" id="WP_068701649.1">
    <property type="nucleotide sequence ID" value="NZ_BDCR01000001.1"/>
</dbReference>
<keyword evidence="3" id="KW-1185">Reference proteome</keyword>
<name>A0A170YLI2_9BACT</name>
<dbReference type="Proteomes" id="UP000076586">
    <property type="component" value="Unassembled WGS sequence"/>
</dbReference>
<reference evidence="3" key="2">
    <citation type="journal article" date="2017" name="Genome Announc.">
        <title>Draft genome sequence of Paludibacter jiangxiensis NM7(T), a propionate-producing fermentative bacterium.</title>
        <authorList>
            <person name="Qiu Y.-L."/>
            <person name="Tourlousse D.M."/>
            <person name="Matsuura N."/>
            <person name="Ohashi A."/>
            <person name="Sekiguchi Y."/>
        </authorList>
    </citation>
    <scope>NUCLEOTIDE SEQUENCE [LARGE SCALE GENOMIC DNA]</scope>
    <source>
        <strain evidence="3">NM7</strain>
    </source>
</reference>
<comment type="caution">
    <text evidence="2">The sequence shown here is derived from an EMBL/GenBank/DDBJ whole genome shotgun (WGS) entry which is preliminary data.</text>
</comment>
<dbReference type="Gene3D" id="3.40.630.30">
    <property type="match status" value="1"/>
</dbReference>
<dbReference type="InterPro" id="IPR000182">
    <property type="entry name" value="GNAT_dom"/>
</dbReference>
<dbReference type="AlphaFoldDB" id="A0A170YLI2"/>
<dbReference type="Pfam" id="PF13527">
    <property type="entry name" value="Acetyltransf_9"/>
    <property type="match status" value="1"/>
</dbReference>
<protein>
    <submittedName>
        <fullName evidence="2">Acetyltransferase (GNAT) domain-containing protein</fullName>
    </submittedName>
</protein>
<evidence type="ECO:0000259" key="1">
    <source>
        <dbReference type="PROSITE" id="PS51186"/>
    </source>
</evidence>
<dbReference type="CDD" id="cd04301">
    <property type="entry name" value="NAT_SF"/>
    <property type="match status" value="1"/>
</dbReference>
<feature type="domain" description="N-acetyltransferase" evidence="1">
    <location>
        <begin position="1"/>
        <end position="148"/>
    </location>
</feature>
<dbReference type="InterPro" id="IPR016181">
    <property type="entry name" value="Acyl_CoA_acyltransferase"/>
</dbReference>
<evidence type="ECO:0000313" key="2">
    <source>
        <dbReference type="EMBL" id="GAT61894.1"/>
    </source>
</evidence>
<organism evidence="2 3">
    <name type="scientific">Paludibacter jiangxiensis</name>
    <dbReference type="NCBI Taxonomy" id="681398"/>
    <lineage>
        <taxon>Bacteria</taxon>
        <taxon>Pseudomonadati</taxon>
        <taxon>Bacteroidota</taxon>
        <taxon>Bacteroidia</taxon>
        <taxon>Bacteroidales</taxon>
        <taxon>Paludibacteraceae</taxon>
        <taxon>Paludibacter</taxon>
    </lineage>
</organism>
<dbReference type="GO" id="GO:0016747">
    <property type="term" value="F:acyltransferase activity, transferring groups other than amino-acyl groups"/>
    <property type="evidence" value="ECO:0007669"/>
    <property type="project" value="InterPro"/>
</dbReference>
<dbReference type="OrthoDB" id="9768284at2"/>
<sequence length="279" mass="32405">MIREASEQDIPQLKQLFKVCFGDTDAFLNLFFTEYFPNTTCMVAIRDERIVSMLFLCPAKMVADEYRRLIYYVYACGTLPEYRRKGIMEQLLQVSHAFSKQQDAWGLILVPAGEHLATYYLSLGFSPFSHNVKEKMTPIAYDEEIEILKPCELSLKQITYIRNRQLKGEYQVIWSQKHIAFTIAMLEQQGGGCLGLQWKNGRKDYVIYEKKKSELIVRETSVEENILPWLTPLLCKHFDVASVKYFVPAKEGDLFSMIKPVDPFEIPDDTLPYFNLEMG</sequence>
<dbReference type="SUPFAM" id="SSF55729">
    <property type="entry name" value="Acyl-CoA N-acyltransferases (Nat)"/>
    <property type="match status" value="1"/>
</dbReference>
<gene>
    <name evidence="2" type="ORF">PJIAN_1481</name>
</gene>
<reference evidence="3" key="1">
    <citation type="submission" date="2016-04" db="EMBL/GenBank/DDBJ databases">
        <title>Draft genome sequence of Paludibacter jiangxiensis strain NM7.</title>
        <authorList>
            <person name="Qiu Y."/>
            <person name="Matsuura N."/>
            <person name="Ohashi A."/>
            <person name="Tourlousse M.D."/>
            <person name="Sekiguchi Y."/>
        </authorList>
    </citation>
    <scope>NUCLEOTIDE SEQUENCE [LARGE SCALE GENOMIC DNA]</scope>
    <source>
        <strain evidence="3">NM7</strain>
    </source>
</reference>
<keyword evidence="2" id="KW-0808">Transferase</keyword>
<dbReference type="PROSITE" id="PS51186">
    <property type="entry name" value="GNAT"/>
    <property type="match status" value="1"/>
</dbReference>
<proteinExistence type="predicted"/>